<protein>
    <submittedName>
        <fullName evidence="2">Uncharacterized protein</fullName>
    </submittedName>
</protein>
<reference evidence="2 3" key="1">
    <citation type="submission" date="2019-07" db="EMBL/GenBank/DDBJ databases">
        <authorList>
            <person name="Huq M.A."/>
        </authorList>
    </citation>
    <scope>NUCLEOTIDE SEQUENCE [LARGE SCALE GENOMIC DNA]</scope>
    <source>
        <strain evidence="2 3">MAH-3</strain>
    </source>
</reference>
<keyword evidence="1" id="KW-0472">Membrane</keyword>
<feature type="transmembrane region" description="Helical" evidence="1">
    <location>
        <begin position="118"/>
        <end position="135"/>
    </location>
</feature>
<proteinExistence type="predicted"/>
<evidence type="ECO:0000313" key="2">
    <source>
        <dbReference type="EMBL" id="TSJ44862.1"/>
    </source>
</evidence>
<dbReference type="OrthoDB" id="1466928at2"/>
<comment type="caution">
    <text evidence="2">The sequence shown here is derived from an EMBL/GenBank/DDBJ whole genome shotgun (WGS) entry which is preliminary data.</text>
</comment>
<accession>A0A556MY73</accession>
<dbReference type="Proteomes" id="UP000316008">
    <property type="component" value="Unassembled WGS sequence"/>
</dbReference>
<keyword evidence="3" id="KW-1185">Reference proteome</keyword>
<sequence length="221" mass="25776">MNRSINILLVFFSFPAFAFIICVAFDIHFLNIPIAELPFKFHIFIGVATLLLLLIIRRSVSRWVGVAMTRKPERFLWSTPVSAERKKQVSLFLVMEAMIALFSMITVLLLTIEAWPIAVVYGIMVLDQFIFLAIAQRWFRVGITHKAVVVADREVRLLFFSGLRRIETHQQTLYFEYIEDLQLFFPVNCIPEGKYGEFRTALEERVNRDRVFFSEGFKALK</sequence>
<dbReference type="AlphaFoldDB" id="A0A556MY73"/>
<keyword evidence="1" id="KW-0812">Transmembrane</keyword>
<feature type="transmembrane region" description="Helical" evidence="1">
    <location>
        <begin position="41"/>
        <end position="60"/>
    </location>
</feature>
<keyword evidence="1" id="KW-1133">Transmembrane helix</keyword>
<feature type="transmembrane region" description="Helical" evidence="1">
    <location>
        <begin position="91"/>
        <end position="112"/>
    </location>
</feature>
<organism evidence="2 3">
    <name type="scientific">Fluviicola chungangensis</name>
    <dbReference type="NCBI Taxonomy" id="2597671"/>
    <lineage>
        <taxon>Bacteria</taxon>
        <taxon>Pseudomonadati</taxon>
        <taxon>Bacteroidota</taxon>
        <taxon>Flavobacteriia</taxon>
        <taxon>Flavobacteriales</taxon>
        <taxon>Crocinitomicaceae</taxon>
        <taxon>Fluviicola</taxon>
    </lineage>
</organism>
<dbReference type="RefSeq" id="WP_144332975.1">
    <property type="nucleotide sequence ID" value="NZ_VLPL01000004.1"/>
</dbReference>
<gene>
    <name evidence="2" type="ORF">FO442_09700</name>
</gene>
<evidence type="ECO:0000313" key="3">
    <source>
        <dbReference type="Proteomes" id="UP000316008"/>
    </source>
</evidence>
<evidence type="ECO:0000256" key="1">
    <source>
        <dbReference type="SAM" id="Phobius"/>
    </source>
</evidence>
<feature type="transmembrane region" description="Helical" evidence="1">
    <location>
        <begin position="7"/>
        <end position="29"/>
    </location>
</feature>
<name>A0A556MY73_9FLAO</name>
<dbReference type="EMBL" id="VLPL01000004">
    <property type="protein sequence ID" value="TSJ44862.1"/>
    <property type="molecule type" value="Genomic_DNA"/>
</dbReference>